<dbReference type="RefSeq" id="WP_344556046.1">
    <property type="nucleotide sequence ID" value="NZ_BAAANS010000045.1"/>
</dbReference>
<organism evidence="4 5">
    <name type="scientific">Kitasatospora saccharophila</name>
    <dbReference type="NCBI Taxonomy" id="407973"/>
    <lineage>
        <taxon>Bacteria</taxon>
        <taxon>Bacillati</taxon>
        <taxon>Actinomycetota</taxon>
        <taxon>Actinomycetes</taxon>
        <taxon>Kitasatosporales</taxon>
        <taxon>Streptomycetaceae</taxon>
        <taxon>Kitasatospora</taxon>
    </lineage>
</organism>
<dbReference type="PANTHER" id="PTHR10996:SF178">
    <property type="entry name" value="2-HYDROXYACID DEHYDROGENASE YGL185C-RELATED"/>
    <property type="match status" value="1"/>
</dbReference>
<dbReference type="PROSITE" id="PS00671">
    <property type="entry name" value="D_2_HYDROXYACID_DH_3"/>
    <property type="match status" value="1"/>
</dbReference>
<dbReference type="EMBL" id="BAAANS010000045">
    <property type="protein sequence ID" value="GAA2113376.1"/>
    <property type="molecule type" value="Genomic_DNA"/>
</dbReference>
<name>A0ABN2XLG5_9ACTN</name>
<accession>A0ABN2XLG5</accession>
<reference evidence="4 5" key="1">
    <citation type="journal article" date="2019" name="Int. J. Syst. Evol. Microbiol.">
        <title>The Global Catalogue of Microorganisms (GCM) 10K type strain sequencing project: providing services to taxonomists for standard genome sequencing and annotation.</title>
        <authorList>
            <consortium name="The Broad Institute Genomics Platform"/>
            <consortium name="The Broad Institute Genome Sequencing Center for Infectious Disease"/>
            <person name="Wu L."/>
            <person name="Ma J."/>
        </authorList>
    </citation>
    <scope>NUCLEOTIDE SEQUENCE [LARGE SCALE GENOMIC DNA]</scope>
    <source>
        <strain evidence="4 5">JCM 14559</strain>
    </source>
</reference>
<evidence type="ECO:0000313" key="5">
    <source>
        <dbReference type="Proteomes" id="UP001500897"/>
    </source>
</evidence>
<keyword evidence="2" id="KW-0520">NAD</keyword>
<keyword evidence="1" id="KW-0560">Oxidoreductase</keyword>
<dbReference type="InterPro" id="IPR006140">
    <property type="entry name" value="D-isomer_DH_NAD-bd"/>
</dbReference>
<sequence>MSARYLLPYAPDTIGSLPAGLDVLVWDGDGPVPPDEALRGVEFFCLPYMRHAAALPLIPRLPALKVVQTLTAGMDDVLPHVPDGVLAHNARGLHDASTAELAVTLTLASLRGLPGFTRRQDRGIWHQEFHESLADKTVLVLGYGSIGRALAARLEPFECEVVRVARGARPEERVHAVAELAELLPSADVVVLLTPLTPETRHLVDAAFLARMKDGALLVNVARGPVVDTAALLAALSAGRLRAALDVTDPEPLPADHPLWHAPGVLITPHVGGPSSAFLPRAKRLLRERVLRFERGGAAEPGH</sequence>
<comment type="caution">
    <text evidence="4">The sequence shown here is derived from an EMBL/GenBank/DDBJ whole genome shotgun (WGS) entry which is preliminary data.</text>
</comment>
<dbReference type="InterPro" id="IPR029753">
    <property type="entry name" value="D-isomer_DH_CS"/>
</dbReference>
<protein>
    <submittedName>
        <fullName evidence="4">2-hydroxyacid dehydrogenase</fullName>
    </submittedName>
</protein>
<dbReference type="Gene3D" id="3.40.50.720">
    <property type="entry name" value="NAD(P)-binding Rossmann-like Domain"/>
    <property type="match status" value="2"/>
</dbReference>
<dbReference type="PANTHER" id="PTHR10996">
    <property type="entry name" value="2-HYDROXYACID DEHYDROGENASE-RELATED"/>
    <property type="match status" value="1"/>
</dbReference>
<gene>
    <name evidence="4" type="ORF">GCM10009759_56920</name>
</gene>
<dbReference type="Pfam" id="PF02826">
    <property type="entry name" value="2-Hacid_dh_C"/>
    <property type="match status" value="1"/>
</dbReference>
<dbReference type="InterPro" id="IPR050223">
    <property type="entry name" value="D-isomer_2-hydroxyacid_DH"/>
</dbReference>
<keyword evidence="5" id="KW-1185">Reference proteome</keyword>
<dbReference type="Proteomes" id="UP001500897">
    <property type="component" value="Unassembled WGS sequence"/>
</dbReference>
<dbReference type="SUPFAM" id="SSF52283">
    <property type="entry name" value="Formate/glycerate dehydrogenase catalytic domain-like"/>
    <property type="match status" value="1"/>
</dbReference>
<feature type="domain" description="D-isomer specific 2-hydroxyacid dehydrogenase NAD-binding" evidence="3">
    <location>
        <begin position="104"/>
        <end position="272"/>
    </location>
</feature>
<dbReference type="CDD" id="cd12166">
    <property type="entry name" value="2-Hacid_dh_7"/>
    <property type="match status" value="1"/>
</dbReference>
<evidence type="ECO:0000259" key="3">
    <source>
        <dbReference type="Pfam" id="PF02826"/>
    </source>
</evidence>
<evidence type="ECO:0000313" key="4">
    <source>
        <dbReference type="EMBL" id="GAA2113376.1"/>
    </source>
</evidence>
<evidence type="ECO:0000256" key="2">
    <source>
        <dbReference type="ARBA" id="ARBA00023027"/>
    </source>
</evidence>
<proteinExistence type="predicted"/>
<dbReference type="SUPFAM" id="SSF51735">
    <property type="entry name" value="NAD(P)-binding Rossmann-fold domains"/>
    <property type="match status" value="1"/>
</dbReference>
<evidence type="ECO:0000256" key="1">
    <source>
        <dbReference type="ARBA" id="ARBA00023002"/>
    </source>
</evidence>
<dbReference type="InterPro" id="IPR036291">
    <property type="entry name" value="NAD(P)-bd_dom_sf"/>
</dbReference>